<protein>
    <submittedName>
        <fullName evidence="7">Iron(III) transport system permease protein</fullName>
    </submittedName>
</protein>
<keyword evidence="8" id="KW-1185">Reference proteome</keyword>
<feature type="transmembrane region" description="Helical" evidence="5">
    <location>
        <begin position="498"/>
        <end position="517"/>
    </location>
</feature>
<feature type="transmembrane region" description="Helical" evidence="5">
    <location>
        <begin position="389"/>
        <end position="410"/>
    </location>
</feature>
<feature type="transmembrane region" description="Helical" evidence="5">
    <location>
        <begin position="152"/>
        <end position="173"/>
    </location>
</feature>
<keyword evidence="5" id="KW-0813">Transport</keyword>
<dbReference type="PANTHER" id="PTHR43496">
    <property type="entry name" value="PROTEIN LPLB"/>
    <property type="match status" value="1"/>
</dbReference>
<comment type="similarity">
    <text evidence="5">Belongs to the binding-protein-dependent transport system permease family.</text>
</comment>
<organism evidence="7 8">
    <name type="scientific">Stappia indica</name>
    <dbReference type="NCBI Taxonomy" id="538381"/>
    <lineage>
        <taxon>Bacteria</taxon>
        <taxon>Pseudomonadati</taxon>
        <taxon>Pseudomonadota</taxon>
        <taxon>Alphaproteobacteria</taxon>
        <taxon>Hyphomicrobiales</taxon>
        <taxon>Stappiaceae</taxon>
        <taxon>Stappia</taxon>
    </lineage>
</organism>
<evidence type="ECO:0000256" key="3">
    <source>
        <dbReference type="ARBA" id="ARBA00022989"/>
    </source>
</evidence>
<dbReference type="CDD" id="cd06261">
    <property type="entry name" value="TM_PBP2"/>
    <property type="match status" value="2"/>
</dbReference>
<dbReference type="InterPro" id="IPR035906">
    <property type="entry name" value="MetI-like_sf"/>
</dbReference>
<dbReference type="OrthoDB" id="7056428at2"/>
<dbReference type="PANTHER" id="PTHR43496:SF1">
    <property type="entry name" value="POLYGALACTURONAN_RHAMNOGALACTURONAN TRANSPORT SYSTEM PERMEASE PROTEIN YTEP"/>
    <property type="match status" value="1"/>
</dbReference>
<evidence type="ECO:0000259" key="6">
    <source>
        <dbReference type="PROSITE" id="PS50928"/>
    </source>
</evidence>
<feature type="transmembrane region" description="Helical" evidence="5">
    <location>
        <begin position="72"/>
        <end position="99"/>
    </location>
</feature>
<evidence type="ECO:0000256" key="4">
    <source>
        <dbReference type="ARBA" id="ARBA00023136"/>
    </source>
</evidence>
<feature type="transmembrane region" description="Helical" evidence="5">
    <location>
        <begin position="474"/>
        <end position="492"/>
    </location>
</feature>
<dbReference type="Gene3D" id="1.10.3720.10">
    <property type="entry name" value="MetI-like"/>
    <property type="match status" value="2"/>
</dbReference>
<feature type="transmembrane region" description="Helical" evidence="5">
    <location>
        <begin position="111"/>
        <end position="132"/>
    </location>
</feature>
<evidence type="ECO:0000256" key="1">
    <source>
        <dbReference type="ARBA" id="ARBA00004651"/>
    </source>
</evidence>
<dbReference type="AlphaFoldDB" id="A0A285SFH3"/>
<evidence type="ECO:0000313" key="8">
    <source>
        <dbReference type="Proteomes" id="UP000219331"/>
    </source>
</evidence>
<dbReference type="Pfam" id="PF00528">
    <property type="entry name" value="BPD_transp_1"/>
    <property type="match status" value="2"/>
</dbReference>
<feature type="transmembrane region" description="Helical" evidence="5">
    <location>
        <begin position="247"/>
        <end position="270"/>
    </location>
</feature>
<name>A0A285SFH3_9HYPH</name>
<keyword evidence="2 5" id="KW-0812">Transmembrane</keyword>
<proteinExistence type="inferred from homology"/>
<feature type="transmembrane region" description="Helical" evidence="5">
    <location>
        <begin position="422"/>
        <end position="444"/>
    </location>
</feature>
<dbReference type="GO" id="GO:0055085">
    <property type="term" value="P:transmembrane transport"/>
    <property type="evidence" value="ECO:0007669"/>
    <property type="project" value="InterPro"/>
</dbReference>
<dbReference type="Proteomes" id="UP000219331">
    <property type="component" value="Unassembled WGS sequence"/>
</dbReference>
<evidence type="ECO:0000313" key="7">
    <source>
        <dbReference type="EMBL" id="SOC06682.1"/>
    </source>
</evidence>
<dbReference type="SUPFAM" id="SSF161098">
    <property type="entry name" value="MetI-like"/>
    <property type="match status" value="2"/>
</dbReference>
<accession>A0A285SFH3</accession>
<sequence>MSVSAAREPQRAGKAAGWASDRSITMGLSVLAAIPILLFLLLPLTGILLRGFETPSGFGIGNFTETFGAERFWRLVLNSISMSLTATLAAVGLAYFYAYALQRAAIPFKPFLRIAVLTPLFAPSLVQAQGLILLLGRNGVLNRFLGFDIDIYGFWGTAIANALYAFPYAYLILSAALAVADARIYESAETLGAGPARIFRDVTLPATRFGLAAAIFVVFTLVMTDFGNPMVIGGDFSVLATEVYNQVIGQAQFGLGAVIGIVLLVPAILAKLIEKRISSRQHALVTAQSKPLETKPSRGRDLAFSLYAYTVVSLILSVLVIVVVASFVRLWPYNMSFTLKHYEFDVQNGTAPLWNSVGVSLATAILGVAITGLTAIVVQKFRNPLTGPLSLLAILPAAVPGMVLGLGYVLTFNDPANPLNVLYGSFALIVILSVYYNHAHAFLISSTSLKQIGPVFDEASTTLGGSTLTTLRKVTLPLLWPTLLGVGVFYFMRTMVSLSAVIFLVTPSTQLAAVSVLQLSDRGAVNQAAAFSVCIMAIVIGCLLIVRTILWLAGAKNVTLIR</sequence>
<keyword evidence="3 5" id="KW-1133">Transmembrane helix</keyword>
<evidence type="ECO:0000256" key="5">
    <source>
        <dbReference type="RuleBase" id="RU363032"/>
    </source>
</evidence>
<dbReference type="RefSeq" id="WP_097174844.1">
    <property type="nucleotide sequence ID" value="NZ_OBML01000005.1"/>
</dbReference>
<gene>
    <name evidence="7" type="ORF">SAMN05421512_105162</name>
</gene>
<feature type="transmembrane region" description="Helical" evidence="5">
    <location>
        <begin position="529"/>
        <end position="553"/>
    </location>
</feature>
<dbReference type="PROSITE" id="PS50928">
    <property type="entry name" value="ABC_TM1"/>
    <property type="match status" value="2"/>
</dbReference>
<feature type="transmembrane region" description="Helical" evidence="5">
    <location>
        <begin position="306"/>
        <end position="331"/>
    </location>
</feature>
<feature type="transmembrane region" description="Helical" evidence="5">
    <location>
        <begin position="351"/>
        <end position="377"/>
    </location>
</feature>
<comment type="subcellular location">
    <subcellularLocation>
        <location evidence="1 5">Cell membrane</location>
        <topology evidence="1 5">Multi-pass membrane protein</topology>
    </subcellularLocation>
</comment>
<reference evidence="7 8" key="1">
    <citation type="submission" date="2017-08" db="EMBL/GenBank/DDBJ databases">
        <authorList>
            <person name="de Groot N.N."/>
        </authorList>
    </citation>
    <scope>NUCLEOTIDE SEQUENCE [LARGE SCALE GENOMIC DNA]</scope>
    <source>
        <strain evidence="7 8">USBA 352</strain>
    </source>
</reference>
<feature type="transmembrane region" description="Helical" evidence="5">
    <location>
        <begin position="209"/>
        <end position="227"/>
    </location>
</feature>
<dbReference type="EMBL" id="OBML01000005">
    <property type="protein sequence ID" value="SOC06682.1"/>
    <property type="molecule type" value="Genomic_DNA"/>
</dbReference>
<dbReference type="InterPro" id="IPR000515">
    <property type="entry name" value="MetI-like"/>
</dbReference>
<feature type="transmembrane region" description="Helical" evidence="5">
    <location>
        <begin position="30"/>
        <end position="52"/>
    </location>
</feature>
<feature type="domain" description="ABC transmembrane type-1" evidence="6">
    <location>
        <begin position="353"/>
        <end position="546"/>
    </location>
</feature>
<feature type="domain" description="ABC transmembrane type-1" evidence="6">
    <location>
        <begin position="76"/>
        <end position="274"/>
    </location>
</feature>
<keyword evidence="4 5" id="KW-0472">Membrane</keyword>
<evidence type="ECO:0000256" key="2">
    <source>
        <dbReference type="ARBA" id="ARBA00022692"/>
    </source>
</evidence>
<dbReference type="GO" id="GO:0005886">
    <property type="term" value="C:plasma membrane"/>
    <property type="evidence" value="ECO:0007669"/>
    <property type="project" value="UniProtKB-SubCell"/>
</dbReference>
<dbReference type="STRING" id="538381.GCA_001696535_02128"/>